<organism evidence="12 13">
    <name type="scientific">Desmospora activa DSM 45169</name>
    <dbReference type="NCBI Taxonomy" id="1121389"/>
    <lineage>
        <taxon>Bacteria</taxon>
        <taxon>Bacillati</taxon>
        <taxon>Bacillota</taxon>
        <taxon>Bacilli</taxon>
        <taxon>Bacillales</taxon>
        <taxon>Thermoactinomycetaceae</taxon>
        <taxon>Desmospora</taxon>
    </lineage>
</organism>
<dbReference type="RefSeq" id="WP_107725886.1">
    <property type="nucleotide sequence ID" value="NZ_PZZP01000001.1"/>
</dbReference>
<dbReference type="Pfam" id="PF01266">
    <property type="entry name" value="DAO"/>
    <property type="match status" value="1"/>
</dbReference>
<keyword evidence="13" id="KW-1185">Reference proteome</keyword>
<evidence type="ECO:0000256" key="9">
    <source>
        <dbReference type="RuleBase" id="RU361217"/>
    </source>
</evidence>
<comment type="pathway">
    <text evidence="2">Polyol metabolism; glycerol degradation via glycerol kinase pathway; glycerone phosphate from sn-glycerol 3-phosphate (aerobic route): step 1/1.</text>
</comment>
<dbReference type="PANTHER" id="PTHR11985">
    <property type="entry name" value="GLYCEROL-3-PHOSPHATE DEHYDROGENASE"/>
    <property type="match status" value="1"/>
</dbReference>
<comment type="similarity">
    <text evidence="3 9">Belongs to the FAD-dependent glycerol-3-phosphate dehydrogenase family.</text>
</comment>
<dbReference type="EMBL" id="PZZP01000001">
    <property type="protein sequence ID" value="PTM59145.1"/>
    <property type="molecule type" value="Genomic_DNA"/>
</dbReference>
<dbReference type="GO" id="GO:0009331">
    <property type="term" value="C:glycerol-3-phosphate dehydrogenase (FAD) complex"/>
    <property type="evidence" value="ECO:0007669"/>
    <property type="project" value="UniProtKB-UniRule"/>
</dbReference>
<keyword evidence="4 9" id="KW-0285">Flavoprotein</keyword>
<dbReference type="InterPro" id="IPR036188">
    <property type="entry name" value="FAD/NAD-bd_sf"/>
</dbReference>
<dbReference type="InterPro" id="IPR031656">
    <property type="entry name" value="DAO_C"/>
</dbReference>
<dbReference type="UniPathway" id="UPA00618">
    <property type="reaction ID" value="UER00674"/>
</dbReference>
<dbReference type="GO" id="GO:0019563">
    <property type="term" value="P:glycerol catabolic process"/>
    <property type="evidence" value="ECO:0007669"/>
    <property type="project" value="UniProtKB-UniPathway"/>
</dbReference>
<evidence type="ECO:0000256" key="2">
    <source>
        <dbReference type="ARBA" id="ARBA00004977"/>
    </source>
</evidence>
<name>A0A2T4ZBA2_9BACL</name>
<accession>A0A2T4ZBA2</accession>
<dbReference type="Pfam" id="PF16901">
    <property type="entry name" value="DAO_C"/>
    <property type="match status" value="1"/>
</dbReference>
<keyword evidence="5" id="KW-0319">Glycerol metabolism</keyword>
<evidence type="ECO:0000313" key="12">
    <source>
        <dbReference type="EMBL" id="PTM59145.1"/>
    </source>
</evidence>
<gene>
    <name evidence="12" type="ORF">C8J48_1747</name>
</gene>
<dbReference type="Gene3D" id="3.50.50.60">
    <property type="entry name" value="FAD/NAD(P)-binding domain"/>
    <property type="match status" value="1"/>
</dbReference>
<feature type="domain" description="FAD dependent oxidoreductase" evidence="10">
    <location>
        <begin position="21"/>
        <end position="345"/>
    </location>
</feature>
<dbReference type="InterPro" id="IPR038299">
    <property type="entry name" value="DAO_C_sf"/>
</dbReference>
<comment type="caution">
    <text evidence="12">The sequence shown here is derived from an EMBL/GenBank/DDBJ whole genome shotgun (WGS) entry which is preliminary data.</text>
</comment>
<dbReference type="GO" id="GO:0046168">
    <property type="term" value="P:glycerol-3-phosphate catabolic process"/>
    <property type="evidence" value="ECO:0007669"/>
    <property type="project" value="TreeGrafter"/>
</dbReference>
<dbReference type="InterPro" id="IPR006076">
    <property type="entry name" value="FAD-dep_OxRdtase"/>
</dbReference>
<evidence type="ECO:0000259" key="11">
    <source>
        <dbReference type="Pfam" id="PF16901"/>
    </source>
</evidence>
<dbReference type="PRINTS" id="PR01001">
    <property type="entry name" value="FADG3PDH"/>
</dbReference>
<evidence type="ECO:0000256" key="3">
    <source>
        <dbReference type="ARBA" id="ARBA00007330"/>
    </source>
</evidence>
<evidence type="ECO:0000256" key="6">
    <source>
        <dbReference type="ARBA" id="ARBA00022827"/>
    </source>
</evidence>
<keyword evidence="7 9" id="KW-0560">Oxidoreductase</keyword>
<dbReference type="Gene3D" id="1.10.8.870">
    <property type="entry name" value="Alpha-glycerophosphate oxidase, cap domain"/>
    <property type="match status" value="1"/>
</dbReference>
<comment type="cofactor">
    <cofactor evidence="1 9">
        <name>FAD</name>
        <dbReference type="ChEBI" id="CHEBI:57692"/>
    </cofactor>
</comment>
<evidence type="ECO:0000256" key="4">
    <source>
        <dbReference type="ARBA" id="ARBA00022630"/>
    </source>
</evidence>
<dbReference type="GO" id="GO:0004368">
    <property type="term" value="F:glycerol-3-phosphate dehydrogenase (quinone) activity"/>
    <property type="evidence" value="ECO:0007669"/>
    <property type="project" value="UniProtKB-EC"/>
</dbReference>
<sequence>MNFSAFDRQGLLDEMAWETLDLLVIGGGITGAGIAWDAACRGLTVGLVEKGDFGEGTSSRSTKLIHGGLRYLKQLEINLVREVGRERALLYERAPHLVIPAPMLLPLYQGGTYGKLASSVGLWVYDRLAGVKKEERRRMLSRQETMEREPLLTEKGLQGAGLYVEYRTDDARLTLEVMKTAFTYGAKAVNYAEAVSFLYEDGRVVGAKVRDRVSGETRDILAREVVNATGPWADELRKKDGSLQGKRLHLTKGVHLVVPYERFPLRQPVYFDIPDGRMVFAIPRGRVTYVGTTDTDYDGSIDEPTMTVNDRDYLLQGVNDVFPTVDLKVEDVESGWAGLRPLIHEEGKSPSELSRKDEIFQSPSGLITIAGGKLTGFRKMAERVVDLVSERLRDADGDMIRPCRTDQVELISGGSLGGEGFLHFRDEWKRRLTEVGMEAQSAEALIHRYGLQIENVWERANRQMNRLIQAEVDFAIEEEMAVYPSDVLIRRSGSLYFDRNHFQTIAPDVVKQMSERLGWDEEQKQQELKELANEQTLTHPSI</sequence>
<dbReference type="Proteomes" id="UP000241639">
    <property type="component" value="Unassembled WGS sequence"/>
</dbReference>
<evidence type="ECO:0000313" key="13">
    <source>
        <dbReference type="Proteomes" id="UP000241639"/>
    </source>
</evidence>
<evidence type="ECO:0000256" key="7">
    <source>
        <dbReference type="ARBA" id="ARBA00023002"/>
    </source>
</evidence>
<dbReference type="AlphaFoldDB" id="A0A2T4ZBA2"/>
<dbReference type="SUPFAM" id="SSF51905">
    <property type="entry name" value="FAD/NAD(P)-binding domain"/>
    <property type="match status" value="1"/>
</dbReference>
<evidence type="ECO:0000256" key="8">
    <source>
        <dbReference type="ARBA" id="ARBA00049055"/>
    </source>
</evidence>
<protein>
    <recommendedName>
        <fullName evidence="9">Glycerol-3-phosphate dehydrogenase</fullName>
        <ecNumber evidence="9">1.1.5.3</ecNumber>
    </recommendedName>
</protein>
<proteinExistence type="inferred from homology"/>
<comment type="catalytic activity">
    <reaction evidence="8 9">
        <text>a quinone + sn-glycerol 3-phosphate = dihydroxyacetone phosphate + a quinol</text>
        <dbReference type="Rhea" id="RHEA:18977"/>
        <dbReference type="ChEBI" id="CHEBI:24646"/>
        <dbReference type="ChEBI" id="CHEBI:57597"/>
        <dbReference type="ChEBI" id="CHEBI:57642"/>
        <dbReference type="ChEBI" id="CHEBI:132124"/>
        <dbReference type="EC" id="1.1.5.3"/>
    </reaction>
</comment>
<dbReference type="PROSITE" id="PS00977">
    <property type="entry name" value="FAD_G3PDH_1"/>
    <property type="match status" value="1"/>
</dbReference>
<reference evidence="12 13" key="1">
    <citation type="submission" date="2018-04" db="EMBL/GenBank/DDBJ databases">
        <title>Genomic Encyclopedia of Archaeal and Bacterial Type Strains, Phase II (KMG-II): from individual species to whole genera.</title>
        <authorList>
            <person name="Goeker M."/>
        </authorList>
    </citation>
    <scope>NUCLEOTIDE SEQUENCE [LARGE SCALE GENOMIC DNA]</scope>
    <source>
        <strain evidence="12 13">DSM 45169</strain>
    </source>
</reference>
<keyword evidence="6" id="KW-0274">FAD</keyword>
<feature type="domain" description="Alpha-glycerophosphate oxidase C-terminal" evidence="11">
    <location>
        <begin position="403"/>
        <end position="524"/>
    </location>
</feature>
<evidence type="ECO:0000256" key="1">
    <source>
        <dbReference type="ARBA" id="ARBA00001974"/>
    </source>
</evidence>
<evidence type="ECO:0000256" key="5">
    <source>
        <dbReference type="ARBA" id="ARBA00022798"/>
    </source>
</evidence>
<dbReference type="EC" id="1.1.5.3" evidence="9"/>
<dbReference type="PANTHER" id="PTHR11985:SF35">
    <property type="entry name" value="ANAEROBIC GLYCEROL-3-PHOSPHATE DEHYDROGENASE SUBUNIT A"/>
    <property type="match status" value="1"/>
</dbReference>
<dbReference type="OrthoDB" id="9766796at2"/>
<evidence type="ECO:0000259" key="10">
    <source>
        <dbReference type="Pfam" id="PF01266"/>
    </source>
</evidence>
<dbReference type="Gene3D" id="3.30.9.10">
    <property type="entry name" value="D-Amino Acid Oxidase, subunit A, domain 2"/>
    <property type="match status" value="1"/>
</dbReference>
<dbReference type="InterPro" id="IPR000447">
    <property type="entry name" value="G3P_DH_FAD-dep"/>
</dbReference>